<proteinExistence type="predicted"/>
<dbReference type="RefSeq" id="XP_025023716.1">
    <property type="nucleotide sequence ID" value="XM_025167948.1"/>
</dbReference>
<accession>A0A9F5J2T9</accession>
<gene>
    <name evidence="3" type="primary">CUNH2orf72</name>
</gene>
<dbReference type="OMA" id="QNDAVWI"/>
<sequence length="279" mass="30171">MTKEGQGSEQLPAPLCIPGPGEKILQDFQILVQKVGGRPEVLLIGETLEGKDIHKMMASFVKDLFSAPCHSVHPAEALKEPCSTSCPIGGKQCQLIFFLCRASCLKGKEAELRKVLKEVKKYVQKSPCALVGIIMEPKKGEAEEARVHLLQLLRGIFPKVTSQKRGKQPATKGVQDHAGPMELEEVEVEAEVYVPGFPRGNLAIMKAACRASEVLSRGLPDEVSKDPLPVAGSSWTVIIIRGILGTMCIVGMASAAGWYLYQQGMIPPDMIPAALLAFT</sequence>
<protein>
    <submittedName>
        <fullName evidence="3">Uncharacterized protein C2orf72 homolog</fullName>
    </submittedName>
</protein>
<dbReference type="KEGG" id="pbi:112540879"/>
<keyword evidence="1" id="KW-1133">Transmembrane helix</keyword>
<feature type="transmembrane region" description="Helical" evidence="1">
    <location>
        <begin position="235"/>
        <end position="261"/>
    </location>
</feature>
<evidence type="ECO:0000313" key="3">
    <source>
        <dbReference type="RefSeq" id="XP_025023716.1"/>
    </source>
</evidence>
<dbReference type="GeneID" id="112540879"/>
<evidence type="ECO:0000256" key="1">
    <source>
        <dbReference type="SAM" id="Phobius"/>
    </source>
</evidence>
<evidence type="ECO:0000313" key="2">
    <source>
        <dbReference type="Proteomes" id="UP000695026"/>
    </source>
</evidence>
<keyword evidence="1" id="KW-0472">Membrane</keyword>
<keyword evidence="1" id="KW-0812">Transmembrane</keyword>
<reference evidence="3" key="1">
    <citation type="submission" date="2025-08" db="UniProtKB">
        <authorList>
            <consortium name="RefSeq"/>
        </authorList>
    </citation>
    <scope>IDENTIFICATION</scope>
    <source>
        <tissue evidence="3">Liver</tissue>
    </source>
</reference>
<dbReference type="PANTHER" id="PTHR35675:SF1">
    <property type="entry name" value="RIKEN CDNA 2810459M11 GENE"/>
    <property type="match status" value="1"/>
</dbReference>
<dbReference type="Proteomes" id="UP000695026">
    <property type="component" value="Unplaced"/>
</dbReference>
<keyword evidence="2" id="KW-1185">Reference proteome</keyword>
<dbReference type="AlphaFoldDB" id="A0A9F5J2T9"/>
<dbReference type="OrthoDB" id="9023213at2759"/>
<dbReference type="CTD" id="109317623"/>
<organism evidence="2 3">
    <name type="scientific">Python bivittatus</name>
    <name type="common">Burmese python</name>
    <name type="synonym">Python molurus bivittatus</name>
    <dbReference type="NCBI Taxonomy" id="176946"/>
    <lineage>
        <taxon>Eukaryota</taxon>
        <taxon>Metazoa</taxon>
        <taxon>Chordata</taxon>
        <taxon>Craniata</taxon>
        <taxon>Vertebrata</taxon>
        <taxon>Euteleostomi</taxon>
        <taxon>Lepidosauria</taxon>
        <taxon>Squamata</taxon>
        <taxon>Bifurcata</taxon>
        <taxon>Unidentata</taxon>
        <taxon>Episquamata</taxon>
        <taxon>Toxicofera</taxon>
        <taxon>Serpentes</taxon>
        <taxon>Henophidia</taxon>
        <taxon>Pythonidae</taxon>
        <taxon>Python</taxon>
    </lineage>
</organism>
<dbReference type="PANTHER" id="PTHR35675">
    <property type="entry name" value="HYPOTHETICAL PROTEIN LOC100362216"/>
    <property type="match status" value="1"/>
</dbReference>
<name>A0A9F5J2T9_PYTBI</name>